<dbReference type="InterPro" id="IPR040961">
    <property type="entry name" value="CSN5_C"/>
</dbReference>
<evidence type="ECO:0000313" key="4">
    <source>
        <dbReference type="Proteomes" id="UP000054560"/>
    </source>
</evidence>
<evidence type="ECO:0000259" key="2">
    <source>
        <dbReference type="Pfam" id="PF18323"/>
    </source>
</evidence>
<feature type="region of interest" description="Disordered" evidence="1">
    <location>
        <begin position="23"/>
        <end position="61"/>
    </location>
</feature>
<dbReference type="OrthoDB" id="1712748at2759"/>
<evidence type="ECO:0000256" key="1">
    <source>
        <dbReference type="SAM" id="MobiDB-lite"/>
    </source>
</evidence>
<dbReference type="Proteomes" id="UP000054560">
    <property type="component" value="Unassembled WGS sequence"/>
</dbReference>
<dbReference type="AlphaFoldDB" id="A0A0L0G3V5"/>
<sequence>NSKYAKQQTVEIGCKLEAFNVQNNNENYGPVPRDWMDKFTKPDSYSGSNTQSTKSRKDLENVTNDGTKLGIEAAHGLMSELLKSMIFNSTQL</sequence>
<dbReference type="Pfam" id="PF18323">
    <property type="entry name" value="CSN5_C"/>
    <property type="match status" value="1"/>
</dbReference>
<gene>
    <name evidence="3" type="ORF">SARC_04247</name>
</gene>
<protein>
    <recommendedName>
        <fullName evidence="2">Cop9 signalosome subunit 5 C-terminal domain-containing protein</fullName>
    </recommendedName>
</protein>
<keyword evidence="4" id="KW-1185">Reference proteome</keyword>
<feature type="non-terminal residue" evidence="3">
    <location>
        <position position="1"/>
    </location>
</feature>
<feature type="compositionally biased region" description="Polar residues" evidence="1">
    <location>
        <begin position="43"/>
        <end position="53"/>
    </location>
</feature>
<dbReference type="GeneID" id="25904751"/>
<dbReference type="RefSeq" id="XP_014157418.1">
    <property type="nucleotide sequence ID" value="XM_014301943.1"/>
</dbReference>
<name>A0A0L0G3V5_9EUKA</name>
<organism evidence="3 4">
    <name type="scientific">Sphaeroforma arctica JP610</name>
    <dbReference type="NCBI Taxonomy" id="667725"/>
    <lineage>
        <taxon>Eukaryota</taxon>
        <taxon>Ichthyosporea</taxon>
        <taxon>Ichthyophonida</taxon>
        <taxon>Sphaeroforma</taxon>
    </lineage>
</organism>
<accession>A0A0L0G3V5</accession>
<proteinExistence type="predicted"/>
<evidence type="ECO:0000313" key="3">
    <source>
        <dbReference type="EMBL" id="KNC83516.1"/>
    </source>
</evidence>
<dbReference type="EMBL" id="KQ241828">
    <property type="protein sequence ID" value="KNC83516.1"/>
    <property type="molecule type" value="Genomic_DNA"/>
</dbReference>
<feature type="domain" description="Cop9 signalosome subunit 5 C-terminal" evidence="2">
    <location>
        <begin position="1"/>
        <end position="88"/>
    </location>
</feature>
<reference evidence="3 4" key="1">
    <citation type="submission" date="2011-02" db="EMBL/GenBank/DDBJ databases">
        <title>The Genome Sequence of Sphaeroforma arctica JP610.</title>
        <authorList>
            <consortium name="The Broad Institute Genome Sequencing Platform"/>
            <person name="Russ C."/>
            <person name="Cuomo C."/>
            <person name="Young S.K."/>
            <person name="Zeng Q."/>
            <person name="Gargeya S."/>
            <person name="Alvarado L."/>
            <person name="Berlin A."/>
            <person name="Chapman S.B."/>
            <person name="Chen Z."/>
            <person name="Freedman E."/>
            <person name="Gellesch M."/>
            <person name="Goldberg J."/>
            <person name="Griggs A."/>
            <person name="Gujja S."/>
            <person name="Heilman E."/>
            <person name="Heiman D."/>
            <person name="Howarth C."/>
            <person name="Mehta T."/>
            <person name="Neiman D."/>
            <person name="Pearson M."/>
            <person name="Roberts A."/>
            <person name="Saif S."/>
            <person name="Shea T."/>
            <person name="Shenoy N."/>
            <person name="Sisk P."/>
            <person name="Stolte C."/>
            <person name="Sykes S."/>
            <person name="White J."/>
            <person name="Yandava C."/>
            <person name="Burger G."/>
            <person name="Gray M.W."/>
            <person name="Holland P.W.H."/>
            <person name="King N."/>
            <person name="Lang F.B.F."/>
            <person name="Roger A.J."/>
            <person name="Ruiz-Trillo I."/>
            <person name="Haas B."/>
            <person name="Nusbaum C."/>
            <person name="Birren B."/>
        </authorList>
    </citation>
    <scope>NUCLEOTIDE SEQUENCE [LARGE SCALE GENOMIC DNA]</scope>
    <source>
        <strain evidence="3 4">JP610</strain>
    </source>
</reference>